<accession>A0ABP1RP92</accession>
<evidence type="ECO:0000313" key="2">
    <source>
        <dbReference type="EMBL" id="CAL8132163.1"/>
    </source>
</evidence>
<dbReference type="Proteomes" id="UP001642540">
    <property type="component" value="Unassembled WGS sequence"/>
</dbReference>
<keyword evidence="1" id="KW-1133">Transmembrane helix</keyword>
<evidence type="ECO:0000256" key="1">
    <source>
        <dbReference type="SAM" id="Phobius"/>
    </source>
</evidence>
<feature type="transmembrane region" description="Helical" evidence="1">
    <location>
        <begin position="151"/>
        <end position="183"/>
    </location>
</feature>
<feature type="transmembrane region" description="Helical" evidence="1">
    <location>
        <begin position="109"/>
        <end position="131"/>
    </location>
</feature>
<proteinExistence type="predicted"/>
<dbReference type="EMBL" id="CAXLJM020000092">
    <property type="protein sequence ID" value="CAL8132163.1"/>
    <property type="molecule type" value="Genomic_DNA"/>
</dbReference>
<organism evidence="2 3">
    <name type="scientific">Orchesella dallaii</name>
    <dbReference type="NCBI Taxonomy" id="48710"/>
    <lineage>
        <taxon>Eukaryota</taxon>
        <taxon>Metazoa</taxon>
        <taxon>Ecdysozoa</taxon>
        <taxon>Arthropoda</taxon>
        <taxon>Hexapoda</taxon>
        <taxon>Collembola</taxon>
        <taxon>Entomobryomorpha</taxon>
        <taxon>Entomobryoidea</taxon>
        <taxon>Orchesellidae</taxon>
        <taxon>Orchesellinae</taxon>
        <taxon>Orchesella</taxon>
    </lineage>
</organism>
<keyword evidence="1" id="KW-0472">Membrane</keyword>
<protein>
    <recommendedName>
        <fullName evidence="4">Odorant receptor</fullName>
    </recommendedName>
</protein>
<feature type="transmembrane region" description="Helical" evidence="1">
    <location>
        <begin position="47"/>
        <end position="69"/>
    </location>
</feature>
<feature type="transmembrane region" description="Helical" evidence="1">
    <location>
        <begin position="12"/>
        <end position="35"/>
    </location>
</feature>
<keyword evidence="1" id="KW-0812">Transmembrane</keyword>
<reference evidence="2 3" key="1">
    <citation type="submission" date="2024-08" db="EMBL/GenBank/DDBJ databases">
        <authorList>
            <person name="Cucini C."/>
            <person name="Frati F."/>
        </authorList>
    </citation>
    <scope>NUCLEOTIDE SEQUENCE [LARGE SCALE GENOMIC DNA]</scope>
</reference>
<name>A0ABP1RP92_9HEXA</name>
<gene>
    <name evidence="2" type="ORF">ODALV1_LOCUS24501</name>
</gene>
<feature type="transmembrane region" description="Helical" evidence="1">
    <location>
        <begin position="263"/>
        <end position="285"/>
    </location>
</feature>
<evidence type="ECO:0000313" key="3">
    <source>
        <dbReference type="Proteomes" id="UP001642540"/>
    </source>
</evidence>
<keyword evidence="3" id="KW-1185">Reference proteome</keyword>
<sequence length="364" mass="41262">MKTKRLILSRTSVIHHYLMLPFGFAAVSTIAVQTIRFKVLEDVENFNISFAFFLGLNIVCVALITTSIFSNQLLLSFNGFLSFFERISDNYACWMNPAIVKTTRITETLLIVSTCGIIGMSTLISIILILFPQAPVTIGFFIPDKYFTLPIRIFVSIAYITAIVLSAANLTAVLQIIIVYLIYMTILVTKEFRICGNARKPTVYLTTNRLRSVKNIMTEYRGTQVLHLNFLLIAGQFLVPVATVVTNLVIFCNYVVISQRNEMNSFVVAMLATWSVAASVFWCAILEVGRYIYGNGNKVLMSWKRTDWGSSNNSLMNKFRVSCKPFMINYGSTFVIRRPTTLKFFKSLTRGTFRVLLTFITVRN</sequence>
<evidence type="ECO:0008006" key="4">
    <source>
        <dbReference type="Google" id="ProtNLM"/>
    </source>
</evidence>
<comment type="caution">
    <text evidence="2">The sequence shown here is derived from an EMBL/GenBank/DDBJ whole genome shotgun (WGS) entry which is preliminary data.</text>
</comment>
<feature type="transmembrane region" description="Helical" evidence="1">
    <location>
        <begin position="230"/>
        <end position="257"/>
    </location>
</feature>